<dbReference type="Proteomes" id="UP000297609">
    <property type="component" value="Unassembled WGS sequence"/>
</dbReference>
<evidence type="ECO:0000313" key="1">
    <source>
        <dbReference type="EMBL" id="TGL54354.1"/>
    </source>
</evidence>
<sequence length="73" mass="8150">MIIVSCKPKTITTPEGCLFGAVLLNSIDLEDKRRLDQGLITEEEYQSRIQRSPNAVLLICALSLRKTNVDGNF</sequence>
<dbReference type="RefSeq" id="WP_135618630.1">
    <property type="nucleotide sequence ID" value="NZ_RQGG01000018.1"/>
</dbReference>
<protein>
    <submittedName>
        <fullName evidence="1">SHOCT domain-containing protein</fullName>
    </submittedName>
</protein>
<evidence type="ECO:0000313" key="2">
    <source>
        <dbReference type="Proteomes" id="UP000297609"/>
    </source>
</evidence>
<proteinExistence type="predicted"/>
<dbReference type="AlphaFoldDB" id="A0A4R9JSI2"/>
<dbReference type="OrthoDB" id="9885269at2"/>
<name>A0A4R9JSI2_9LEPT</name>
<comment type="caution">
    <text evidence="1">The sequence shown here is derived from an EMBL/GenBank/DDBJ whole genome shotgun (WGS) entry which is preliminary data.</text>
</comment>
<dbReference type="EMBL" id="RQGG01000018">
    <property type="protein sequence ID" value="TGL54354.1"/>
    <property type="molecule type" value="Genomic_DNA"/>
</dbReference>
<organism evidence="1 2">
    <name type="scientific">Leptospira kemamanensis</name>
    <dbReference type="NCBI Taxonomy" id="2484942"/>
    <lineage>
        <taxon>Bacteria</taxon>
        <taxon>Pseudomonadati</taxon>
        <taxon>Spirochaetota</taxon>
        <taxon>Spirochaetia</taxon>
        <taxon>Leptospirales</taxon>
        <taxon>Leptospiraceae</taxon>
        <taxon>Leptospira</taxon>
    </lineage>
</organism>
<accession>A0A4R9JSI2</accession>
<gene>
    <name evidence="1" type="ORF">EHQ59_06860</name>
</gene>
<reference evidence="1" key="1">
    <citation type="journal article" date="2019" name="PLoS Negl. Trop. Dis.">
        <title>Revisiting the worldwide diversity of Leptospira species in the environment.</title>
        <authorList>
            <person name="Vincent A.T."/>
            <person name="Schiettekatte O."/>
            <person name="Bourhy P."/>
            <person name="Veyrier F.J."/>
            <person name="Picardeau M."/>
        </authorList>
    </citation>
    <scope>NUCLEOTIDE SEQUENCE [LARGE SCALE GENOMIC DNA]</scope>
    <source>
        <strain evidence="1">201702454</strain>
    </source>
</reference>
<keyword evidence="2" id="KW-1185">Reference proteome</keyword>